<sequence length="619" mass="69675">MHRFLGSRLLQKLIRFVLIGILTLNLVIGWVLLSSTSPAQGQLTSLVEKGSSVALSPPSGVKRYGEYETATIYSPLDHKRLFDVTSPTIFDRSNVPEGKLPVEVRAQEVTDRLWRVFSRATAAKETPVVTVATLNNRPIIQISDDQLSRPVRLVTVTEPDSDFNGKTLDELATEWQKLLQAEVVRFKQLTTPELLRQRLRESLQVLLGLLVASAVIWFLRRLLAQRQKTLEARYQQQLTEIAEAEKAKKLEKMRQADAIANEEAEAQEIADWRSHFLEILQQQFSVKRQLDADKFLKWVLLWILILIWYGGIARIVAIVPVLMRWSIYVWATPLALLVIWFGVSLAIRVSKSLIDRFLHSWKINPLLPLAEAQRIALRSTTIAEALKGLLTFLFVILGIILTLSLFDIPTGSILAGGAIIGLAISFGSQSLVKDLVNGCLILIEDQFAVGDVIKIGNLSGLVENLNLRVTQLRNGEGELITIPNSNISNVSNLTRLWSRIDFSILVAYENNPVKVLNVLRHVSNQLYSEPEWRDRLQEPPEVLGIDDLSHTGMLVRVWIKTAPMEQWSVGREFRLRVRQAFEANNIQIGKPQWIVHNTDLTNASNGASLSEPTATSLLE</sequence>
<dbReference type="Pfam" id="PF00924">
    <property type="entry name" value="MS_channel_2nd"/>
    <property type="match status" value="1"/>
</dbReference>
<dbReference type="InterPro" id="IPR049278">
    <property type="entry name" value="MS_channel_C"/>
</dbReference>
<dbReference type="GO" id="GO:0008381">
    <property type="term" value="F:mechanosensitive monoatomic ion channel activity"/>
    <property type="evidence" value="ECO:0007669"/>
    <property type="project" value="InterPro"/>
</dbReference>
<keyword evidence="6 8" id="KW-0472">Membrane</keyword>
<dbReference type="Gene3D" id="2.30.30.60">
    <property type="match status" value="1"/>
</dbReference>
<protein>
    <submittedName>
        <fullName evidence="12">Mechanosensitive ion channel</fullName>
    </submittedName>
</protein>
<keyword evidence="5 8" id="KW-1133">Transmembrane helix</keyword>
<dbReference type="Pfam" id="PF21088">
    <property type="entry name" value="MS_channel_1st"/>
    <property type="match status" value="1"/>
</dbReference>
<name>A0A7C3PI39_9CYAN</name>
<dbReference type="InterPro" id="IPR045276">
    <property type="entry name" value="YbiO_bact"/>
</dbReference>
<dbReference type="InterPro" id="IPR010920">
    <property type="entry name" value="LSM_dom_sf"/>
</dbReference>
<keyword evidence="7" id="KW-0175">Coiled coil</keyword>
<comment type="caution">
    <text evidence="12">The sequence shown here is derived from an EMBL/GenBank/DDBJ whole genome shotgun (WGS) entry which is preliminary data.</text>
</comment>
<evidence type="ECO:0000256" key="8">
    <source>
        <dbReference type="SAM" id="Phobius"/>
    </source>
</evidence>
<feature type="transmembrane region" description="Helical" evidence="8">
    <location>
        <begin position="202"/>
        <end position="219"/>
    </location>
</feature>
<dbReference type="InterPro" id="IPR006685">
    <property type="entry name" value="MscS_channel_2nd"/>
</dbReference>
<evidence type="ECO:0000256" key="7">
    <source>
        <dbReference type="SAM" id="Coils"/>
    </source>
</evidence>
<feature type="transmembrane region" description="Helical" evidence="8">
    <location>
        <begin position="327"/>
        <end position="347"/>
    </location>
</feature>
<evidence type="ECO:0000256" key="5">
    <source>
        <dbReference type="ARBA" id="ARBA00022989"/>
    </source>
</evidence>
<dbReference type="Gene3D" id="1.10.287.1260">
    <property type="match status" value="1"/>
</dbReference>
<dbReference type="InterPro" id="IPR049142">
    <property type="entry name" value="MS_channel_1st"/>
</dbReference>
<feature type="domain" description="Mechanosensitive ion channel MscS" evidence="9">
    <location>
        <begin position="431"/>
        <end position="495"/>
    </location>
</feature>
<dbReference type="GO" id="GO:0005886">
    <property type="term" value="C:plasma membrane"/>
    <property type="evidence" value="ECO:0007669"/>
    <property type="project" value="UniProtKB-SubCell"/>
</dbReference>
<feature type="domain" description="Mechanosensitive ion channel MscS C-terminal" evidence="10">
    <location>
        <begin position="500"/>
        <end position="588"/>
    </location>
</feature>
<dbReference type="Pfam" id="PF21082">
    <property type="entry name" value="MS_channel_3rd"/>
    <property type="match status" value="1"/>
</dbReference>
<keyword evidence="4 8" id="KW-0812">Transmembrane</keyword>
<feature type="transmembrane region" description="Helical" evidence="8">
    <location>
        <begin position="298"/>
        <end position="321"/>
    </location>
</feature>
<dbReference type="InterPro" id="IPR011014">
    <property type="entry name" value="MscS_channel_TM-2"/>
</dbReference>
<evidence type="ECO:0000256" key="2">
    <source>
        <dbReference type="ARBA" id="ARBA00008017"/>
    </source>
</evidence>
<evidence type="ECO:0000256" key="6">
    <source>
        <dbReference type="ARBA" id="ARBA00023136"/>
    </source>
</evidence>
<dbReference type="FunFam" id="2.30.30.60:FF:000001">
    <property type="entry name" value="MscS Mechanosensitive ion channel"/>
    <property type="match status" value="1"/>
</dbReference>
<evidence type="ECO:0000256" key="3">
    <source>
        <dbReference type="ARBA" id="ARBA00022475"/>
    </source>
</evidence>
<dbReference type="Gene3D" id="3.30.70.100">
    <property type="match status" value="1"/>
</dbReference>
<comment type="subcellular location">
    <subcellularLocation>
        <location evidence="1">Cell membrane</location>
        <topology evidence="1">Multi-pass membrane protein</topology>
    </subcellularLocation>
</comment>
<dbReference type="InterPro" id="IPR023408">
    <property type="entry name" value="MscS_beta-dom_sf"/>
</dbReference>
<evidence type="ECO:0000313" key="12">
    <source>
        <dbReference type="EMBL" id="HFN00436.1"/>
    </source>
</evidence>
<evidence type="ECO:0000256" key="4">
    <source>
        <dbReference type="ARBA" id="ARBA00022692"/>
    </source>
</evidence>
<organism evidence="12">
    <name type="scientific">Oscillatoriales cyanobacterium SpSt-418</name>
    <dbReference type="NCBI Taxonomy" id="2282169"/>
    <lineage>
        <taxon>Bacteria</taxon>
        <taxon>Bacillati</taxon>
        <taxon>Cyanobacteriota</taxon>
        <taxon>Cyanophyceae</taxon>
        <taxon>Oscillatoriophycideae</taxon>
        <taxon>Oscillatoriales</taxon>
    </lineage>
</organism>
<evidence type="ECO:0000256" key="1">
    <source>
        <dbReference type="ARBA" id="ARBA00004651"/>
    </source>
</evidence>
<evidence type="ECO:0000259" key="9">
    <source>
        <dbReference type="Pfam" id="PF00924"/>
    </source>
</evidence>
<dbReference type="SUPFAM" id="SSF82861">
    <property type="entry name" value="Mechanosensitive channel protein MscS (YggB), transmembrane region"/>
    <property type="match status" value="1"/>
</dbReference>
<reference evidence="12" key="1">
    <citation type="journal article" date="2020" name="mSystems">
        <title>Genome- and Community-Level Interaction Insights into Carbon Utilization and Element Cycling Functions of Hydrothermarchaeota in Hydrothermal Sediment.</title>
        <authorList>
            <person name="Zhou Z."/>
            <person name="Liu Y."/>
            <person name="Xu W."/>
            <person name="Pan J."/>
            <person name="Luo Z.H."/>
            <person name="Li M."/>
        </authorList>
    </citation>
    <scope>NUCLEOTIDE SEQUENCE [LARGE SCALE GENOMIC DNA]</scope>
    <source>
        <strain evidence="12">SpSt-418</strain>
    </source>
</reference>
<keyword evidence="3" id="KW-1003">Cell membrane</keyword>
<proteinExistence type="inferred from homology"/>
<dbReference type="PANTHER" id="PTHR30460:SF0">
    <property type="entry name" value="MODERATE CONDUCTANCE MECHANOSENSITIVE CHANNEL YBIO"/>
    <property type="match status" value="1"/>
</dbReference>
<feature type="transmembrane region" description="Helical" evidence="8">
    <location>
        <begin position="388"/>
        <end position="406"/>
    </location>
</feature>
<accession>A0A7C3PI39</accession>
<comment type="similarity">
    <text evidence="2">Belongs to the MscS (TC 1.A.23) family.</text>
</comment>
<dbReference type="PANTHER" id="PTHR30460">
    <property type="entry name" value="MODERATE CONDUCTANCE MECHANOSENSITIVE CHANNEL YBIO"/>
    <property type="match status" value="1"/>
</dbReference>
<feature type="domain" description="Mechanosensitive ion channel transmembrane helices 2/3" evidence="11">
    <location>
        <begin position="388"/>
        <end position="429"/>
    </location>
</feature>
<dbReference type="EMBL" id="DSRU01000321">
    <property type="protein sequence ID" value="HFN00436.1"/>
    <property type="molecule type" value="Genomic_DNA"/>
</dbReference>
<dbReference type="InterPro" id="IPR011066">
    <property type="entry name" value="MscS_channel_C_sf"/>
</dbReference>
<evidence type="ECO:0000259" key="11">
    <source>
        <dbReference type="Pfam" id="PF21088"/>
    </source>
</evidence>
<dbReference type="AlphaFoldDB" id="A0A7C3PI39"/>
<feature type="transmembrane region" description="Helical" evidence="8">
    <location>
        <begin position="12"/>
        <end position="33"/>
    </location>
</feature>
<dbReference type="SUPFAM" id="SSF82689">
    <property type="entry name" value="Mechanosensitive channel protein MscS (YggB), C-terminal domain"/>
    <property type="match status" value="1"/>
</dbReference>
<feature type="coiled-coil region" evidence="7">
    <location>
        <begin position="227"/>
        <end position="267"/>
    </location>
</feature>
<dbReference type="FunFam" id="3.30.70.100:FF:000018">
    <property type="entry name" value="MscS mechanosensitive ion channel"/>
    <property type="match status" value="1"/>
</dbReference>
<evidence type="ECO:0000259" key="10">
    <source>
        <dbReference type="Pfam" id="PF21082"/>
    </source>
</evidence>
<gene>
    <name evidence="12" type="ORF">ENR64_22350</name>
</gene>
<dbReference type="SUPFAM" id="SSF50182">
    <property type="entry name" value="Sm-like ribonucleoproteins"/>
    <property type="match status" value="1"/>
</dbReference>